<evidence type="ECO:0000256" key="5">
    <source>
        <dbReference type="ARBA" id="ARBA00022771"/>
    </source>
</evidence>
<evidence type="ECO:0000256" key="4">
    <source>
        <dbReference type="ARBA" id="ARBA00022723"/>
    </source>
</evidence>
<dbReference type="InterPro" id="IPR013083">
    <property type="entry name" value="Znf_RING/FYVE/PHD"/>
</dbReference>
<evidence type="ECO:0000256" key="6">
    <source>
        <dbReference type="ARBA" id="ARBA00022786"/>
    </source>
</evidence>
<evidence type="ECO:0000256" key="1">
    <source>
        <dbReference type="ARBA" id="ARBA00000900"/>
    </source>
</evidence>
<dbReference type="SMART" id="SM00184">
    <property type="entry name" value="RING"/>
    <property type="match status" value="1"/>
</dbReference>
<dbReference type="EC" id="2.3.2.27" evidence="2"/>
<feature type="compositionally biased region" description="Polar residues" evidence="9">
    <location>
        <begin position="103"/>
        <end position="116"/>
    </location>
</feature>
<dbReference type="PANTHER" id="PTHR22937">
    <property type="entry name" value="E3 UBIQUITIN-PROTEIN LIGASE RNF165"/>
    <property type="match status" value="1"/>
</dbReference>
<feature type="compositionally biased region" description="Polar residues" evidence="9">
    <location>
        <begin position="267"/>
        <end position="315"/>
    </location>
</feature>
<feature type="compositionally biased region" description="Polar residues" evidence="9">
    <location>
        <begin position="239"/>
        <end position="250"/>
    </location>
</feature>
<evidence type="ECO:0000256" key="2">
    <source>
        <dbReference type="ARBA" id="ARBA00012483"/>
    </source>
</evidence>
<keyword evidence="6" id="KW-0833">Ubl conjugation pathway</keyword>
<keyword evidence="3" id="KW-0808">Transferase</keyword>
<dbReference type="FunFam" id="3.30.40.10:FF:000504">
    <property type="entry name" value="E3 ubiquitin-protein ligase arkadia"/>
    <property type="match status" value="1"/>
</dbReference>
<dbReference type="AlphaFoldDB" id="A0AAN8YTU0"/>
<proteinExistence type="predicted"/>
<feature type="region of interest" description="Disordered" evidence="9">
    <location>
        <begin position="48"/>
        <end position="118"/>
    </location>
</feature>
<dbReference type="InterPro" id="IPR045191">
    <property type="entry name" value="MBR1/2-like"/>
</dbReference>
<dbReference type="SUPFAM" id="SSF57850">
    <property type="entry name" value="RING/U-box"/>
    <property type="match status" value="1"/>
</dbReference>
<evidence type="ECO:0000313" key="11">
    <source>
        <dbReference type="EMBL" id="KAK6912360.1"/>
    </source>
</evidence>
<dbReference type="Gene3D" id="3.30.40.10">
    <property type="entry name" value="Zinc/RING finger domain, C3HC4 (zinc finger)"/>
    <property type="match status" value="1"/>
</dbReference>
<dbReference type="EMBL" id="JBAMMX010000027">
    <property type="protein sequence ID" value="KAK6912360.1"/>
    <property type="molecule type" value="Genomic_DNA"/>
</dbReference>
<gene>
    <name evidence="11" type="ORF">RJ641_021961</name>
</gene>
<feature type="region of interest" description="Disordered" evidence="9">
    <location>
        <begin position="344"/>
        <end position="369"/>
    </location>
</feature>
<feature type="domain" description="RING-type" evidence="10">
    <location>
        <begin position="495"/>
        <end position="536"/>
    </location>
</feature>
<evidence type="ECO:0000256" key="3">
    <source>
        <dbReference type="ARBA" id="ARBA00022679"/>
    </source>
</evidence>
<name>A0AAN8YTU0_9MAGN</name>
<feature type="compositionally biased region" description="Polar residues" evidence="9">
    <location>
        <begin position="344"/>
        <end position="367"/>
    </location>
</feature>
<feature type="region of interest" description="Disordered" evidence="9">
    <location>
        <begin position="217"/>
        <end position="322"/>
    </location>
</feature>
<protein>
    <recommendedName>
        <fullName evidence="2">RING-type E3 ubiquitin transferase</fullName>
        <ecNumber evidence="2">2.3.2.27</ecNumber>
    </recommendedName>
</protein>
<keyword evidence="12" id="KW-1185">Reference proteome</keyword>
<dbReference type="Proteomes" id="UP001370490">
    <property type="component" value="Unassembled WGS sequence"/>
</dbReference>
<dbReference type="PROSITE" id="PS50089">
    <property type="entry name" value="ZF_RING_2"/>
    <property type="match status" value="1"/>
</dbReference>
<keyword evidence="5 8" id="KW-0863">Zinc-finger</keyword>
<evidence type="ECO:0000256" key="9">
    <source>
        <dbReference type="SAM" id="MobiDB-lite"/>
    </source>
</evidence>
<comment type="catalytic activity">
    <reaction evidence="1">
        <text>S-ubiquitinyl-[E2 ubiquitin-conjugating enzyme]-L-cysteine + [acceptor protein]-L-lysine = [E2 ubiquitin-conjugating enzyme]-L-cysteine + N(6)-ubiquitinyl-[acceptor protein]-L-lysine.</text>
        <dbReference type="EC" id="2.3.2.27"/>
    </reaction>
</comment>
<dbReference type="GO" id="GO:0061630">
    <property type="term" value="F:ubiquitin protein ligase activity"/>
    <property type="evidence" value="ECO:0007669"/>
    <property type="project" value="UniProtKB-EC"/>
</dbReference>
<dbReference type="PANTHER" id="PTHR22937:SF136">
    <property type="entry name" value="RING-TYPE E3 UBIQUITIN TRANSFERASE"/>
    <property type="match status" value="1"/>
</dbReference>
<dbReference type="InterPro" id="IPR001841">
    <property type="entry name" value="Znf_RING"/>
</dbReference>
<keyword evidence="7" id="KW-0862">Zinc</keyword>
<comment type="caution">
    <text evidence="11">The sequence shown here is derived from an EMBL/GenBank/DDBJ whole genome shotgun (WGS) entry which is preliminary data.</text>
</comment>
<feature type="compositionally biased region" description="Polar residues" evidence="9">
    <location>
        <begin position="77"/>
        <end position="91"/>
    </location>
</feature>
<evidence type="ECO:0000313" key="12">
    <source>
        <dbReference type="Proteomes" id="UP001370490"/>
    </source>
</evidence>
<organism evidence="11 12">
    <name type="scientific">Dillenia turbinata</name>
    <dbReference type="NCBI Taxonomy" id="194707"/>
    <lineage>
        <taxon>Eukaryota</taxon>
        <taxon>Viridiplantae</taxon>
        <taxon>Streptophyta</taxon>
        <taxon>Embryophyta</taxon>
        <taxon>Tracheophyta</taxon>
        <taxon>Spermatophyta</taxon>
        <taxon>Magnoliopsida</taxon>
        <taxon>eudicotyledons</taxon>
        <taxon>Gunneridae</taxon>
        <taxon>Pentapetalae</taxon>
        <taxon>Dilleniales</taxon>
        <taxon>Dilleniaceae</taxon>
        <taxon>Dillenia</taxon>
    </lineage>
</organism>
<evidence type="ECO:0000256" key="7">
    <source>
        <dbReference type="ARBA" id="ARBA00022833"/>
    </source>
</evidence>
<keyword evidence="4" id="KW-0479">Metal-binding</keyword>
<evidence type="ECO:0000259" key="10">
    <source>
        <dbReference type="PROSITE" id="PS50089"/>
    </source>
</evidence>
<sequence>MDDCTAKRAARFNVPGRSSGLILRDTTRDKDQNVQFCTRLGCSGRINSMMGSHSGYSEKSKSVRTTCRYSSGKEIVGSSSRTSPPMTNSRNSRLEPLKKHSPQLESDSSETSSVQGDSEVLDLVNSPENVQQRFATASGNNEPCKVFEEAGCSNKASSTRLTRKYYPKAGLGDKGTSLSIASKSFHQSAKPSANTSRYNMKNLRCNSVSDVIATDCSSSDANLSRSKDTGRKRSFAGDRSSTSRGKNPTTGPMREGHSLVSRPGISISESRQTRNWNHNGENGVTSVRTRRSVNGITGTGLSSHRNNGTSSSESTRGIPLMPQPEVALGGDDASTSDFFGLETSRSCSGSFGQPGSSNDNLSSSMPTSPREASLTYSLINRDSFRRYNMDGIAEVLLALERIEHDEELSYEQLLVLETNLLLGGLSIHDQHRDMRLDIDNMTYEELLDLEEKMGTVSTALSEEALSKCLKRCIYKPKVLQPLVMGSRLDNDEVKCSICQEEYVDGDEMGKLECDHAYHIDCIHHWLRLKNWCPICKASAAPSLLSQTPSQSNE</sequence>
<reference evidence="11 12" key="1">
    <citation type="submission" date="2023-12" db="EMBL/GenBank/DDBJ databases">
        <title>A high-quality genome assembly for Dillenia turbinata (Dilleniales).</title>
        <authorList>
            <person name="Chanderbali A."/>
        </authorList>
    </citation>
    <scope>NUCLEOTIDE SEQUENCE [LARGE SCALE GENOMIC DNA]</scope>
    <source>
        <strain evidence="11">LSX21</strain>
        <tissue evidence="11">Leaf</tissue>
    </source>
</reference>
<dbReference type="GO" id="GO:0008270">
    <property type="term" value="F:zinc ion binding"/>
    <property type="evidence" value="ECO:0007669"/>
    <property type="project" value="UniProtKB-KW"/>
</dbReference>
<dbReference type="Pfam" id="PF13639">
    <property type="entry name" value="zf-RING_2"/>
    <property type="match status" value="1"/>
</dbReference>
<evidence type="ECO:0000256" key="8">
    <source>
        <dbReference type="PROSITE-ProRule" id="PRU00175"/>
    </source>
</evidence>
<accession>A0AAN8YTU0</accession>